<evidence type="ECO:0000256" key="8">
    <source>
        <dbReference type="ARBA" id="ARBA00032824"/>
    </source>
</evidence>
<organism evidence="13 14">
    <name type="scientific">Chitinophaga cymbidii</name>
    <dbReference type="NCBI Taxonomy" id="1096750"/>
    <lineage>
        <taxon>Bacteria</taxon>
        <taxon>Pseudomonadati</taxon>
        <taxon>Bacteroidota</taxon>
        <taxon>Chitinophagia</taxon>
        <taxon>Chitinophagales</taxon>
        <taxon>Chitinophagaceae</taxon>
        <taxon>Chitinophaga</taxon>
    </lineage>
</organism>
<keyword evidence="7" id="KW-0676">Redox-active center</keyword>
<dbReference type="CDD" id="cd02970">
    <property type="entry name" value="PRX_like2"/>
    <property type="match status" value="1"/>
</dbReference>
<dbReference type="GO" id="GO:0008379">
    <property type="term" value="F:thioredoxin peroxidase activity"/>
    <property type="evidence" value="ECO:0007669"/>
    <property type="project" value="TreeGrafter"/>
</dbReference>
<keyword evidence="14" id="KW-1185">Reference proteome</keyword>
<evidence type="ECO:0000256" key="3">
    <source>
        <dbReference type="ARBA" id="ARBA00022559"/>
    </source>
</evidence>
<sequence>MAGVPLNPEDVSPLLTGENIPRAQLPDADGKLTDLHALVAKRPSILVFYRGGWCPYCNRQLSGLQEIEQDLNKMGYQLIAISTDSPENLRQTGEKQHLSYTLLSDADLALSKKFGIAYKSPENYDKFLPATSGGKNTNKLLPVPSVFIVNRKGNIRFEYINPDFRERLNPGLLKAAAAALMKEGLHE</sequence>
<dbReference type="EMBL" id="BKAU01000005">
    <property type="protein sequence ID" value="GEP98049.1"/>
    <property type="molecule type" value="Genomic_DNA"/>
</dbReference>
<keyword evidence="5" id="KW-0560">Oxidoreductase</keyword>
<evidence type="ECO:0000256" key="4">
    <source>
        <dbReference type="ARBA" id="ARBA00022862"/>
    </source>
</evidence>
<comment type="similarity">
    <text evidence="9">Belongs to the peroxiredoxin family. BCP/PrxQ subfamily.</text>
</comment>
<keyword evidence="4" id="KW-0049">Antioxidant</keyword>
<dbReference type="Pfam" id="PF00578">
    <property type="entry name" value="AhpC-TSA"/>
    <property type="match status" value="1"/>
</dbReference>
<dbReference type="GO" id="GO:0034599">
    <property type="term" value="P:cellular response to oxidative stress"/>
    <property type="evidence" value="ECO:0007669"/>
    <property type="project" value="TreeGrafter"/>
</dbReference>
<evidence type="ECO:0000256" key="1">
    <source>
        <dbReference type="ARBA" id="ARBA00003330"/>
    </source>
</evidence>
<dbReference type="InterPro" id="IPR013766">
    <property type="entry name" value="Thioredoxin_domain"/>
</dbReference>
<dbReference type="AlphaFoldDB" id="A0A512RQR4"/>
<dbReference type="Proteomes" id="UP000321436">
    <property type="component" value="Unassembled WGS sequence"/>
</dbReference>
<feature type="domain" description="Thioredoxin" evidence="12">
    <location>
        <begin position="14"/>
        <end position="182"/>
    </location>
</feature>
<dbReference type="EC" id="1.11.1.24" evidence="2"/>
<dbReference type="PANTHER" id="PTHR42801">
    <property type="entry name" value="THIOREDOXIN-DEPENDENT PEROXIDE REDUCTASE"/>
    <property type="match status" value="1"/>
</dbReference>
<dbReference type="InterPro" id="IPR036249">
    <property type="entry name" value="Thioredoxin-like_sf"/>
</dbReference>
<dbReference type="PROSITE" id="PS51352">
    <property type="entry name" value="THIOREDOXIN_2"/>
    <property type="match status" value="1"/>
</dbReference>
<keyword evidence="6" id="KW-1015">Disulfide bond</keyword>
<dbReference type="PANTHER" id="PTHR42801:SF7">
    <property type="entry name" value="SLL1159 PROTEIN"/>
    <property type="match status" value="1"/>
</dbReference>
<dbReference type="InterPro" id="IPR000866">
    <property type="entry name" value="AhpC/TSA"/>
</dbReference>
<evidence type="ECO:0000256" key="10">
    <source>
        <dbReference type="ARBA" id="ARBA00042639"/>
    </source>
</evidence>
<dbReference type="GO" id="GO:0045454">
    <property type="term" value="P:cell redox homeostasis"/>
    <property type="evidence" value="ECO:0007669"/>
    <property type="project" value="TreeGrafter"/>
</dbReference>
<comment type="catalytic activity">
    <reaction evidence="11">
        <text>a hydroperoxide + [thioredoxin]-dithiol = an alcohol + [thioredoxin]-disulfide + H2O</text>
        <dbReference type="Rhea" id="RHEA:62620"/>
        <dbReference type="Rhea" id="RHEA-COMP:10698"/>
        <dbReference type="Rhea" id="RHEA-COMP:10700"/>
        <dbReference type="ChEBI" id="CHEBI:15377"/>
        <dbReference type="ChEBI" id="CHEBI:29950"/>
        <dbReference type="ChEBI" id="CHEBI:30879"/>
        <dbReference type="ChEBI" id="CHEBI:35924"/>
        <dbReference type="ChEBI" id="CHEBI:50058"/>
        <dbReference type="EC" id="1.11.1.24"/>
    </reaction>
</comment>
<evidence type="ECO:0000256" key="2">
    <source>
        <dbReference type="ARBA" id="ARBA00013017"/>
    </source>
</evidence>
<evidence type="ECO:0000256" key="11">
    <source>
        <dbReference type="ARBA" id="ARBA00049091"/>
    </source>
</evidence>
<evidence type="ECO:0000259" key="12">
    <source>
        <dbReference type="PROSITE" id="PS51352"/>
    </source>
</evidence>
<name>A0A512RQR4_9BACT</name>
<accession>A0A512RQR4</accession>
<dbReference type="GO" id="GO:0005737">
    <property type="term" value="C:cytoplasm"/>
    <property type="evidence" value="ECO:0007669"/>
    <property type="project" value="TreeGrafter"/>
</dbReference>
<keyword evidence="3" id="KW-0575">Peroxidase</keyword>
<comment type="function">
    <text evidence="1">Thiol-specific peroxidase that catalyzes the reduction of hydrogen peroxide and organic hydroperoxides to water and alcohols, respectively. Plays a role in cell protection against oxidative stress by detoxifying peroxides and as sensor of hydrogen peroxide-mediated signaling events.</text>
</comment>
<evidence type="ECO:0000256" key="7">
    <source>
        <dbReference type="ARBA" id="ARBA00023284"/>
    </source>
</evidence>
<proteinExistence type="inferred from homology"/>
<dbReference type="Gene3D" id="3.40.30.10">
    <property type="entry name" value="Glutaredoxin"/>
    <property type="match status" value="1"/>
</dbReference>
<comment type="caution">
    <text evidence="13">The sequence shown here is derived from an EMBL/GenBank/DDBJ whole genome shotgun (WGS) entry which is preliminary data.</text>
</comment>
<evidence type="ECO:0000256" key="5">
    <source>
        <dbReference type="ARBA" id="ARBA00023002"/>
    </source>
</evidence>
<dbReference type="SUPFAM" id="SSF52833">
    <property type="entry name" value="Thioredoxin-like"/>
    <property type="match status" value="1"/>
</dbReference>
<evidence type="ECO:0000313" key="14">
    <source>
        <dbReference type="Proteomes" id="UP000321436"/>
    </source>
</evidence>
<gene>
    <name evidence="13" type="ORF">CCY01nite_43090</name>
</gene>
<evidence type="ECO:0000313" key="13">
    <source>
        <dbReference type="EMBL" id="GEP98049.1"/>
    </source>
</evidence>
<evidence type="ECO:0000256" key="9">
    <source>
        <dbReference type="ARBA" id="ARBA00038489"/>
    </source>
</evidence>
<evidence type="ECO:0000256" key="6">
    <source>
        <dbReference type="ARBA" id="ARBA00023157"/>
    </source>
</evidence>
<reference evidence="13 14" key="1">
    <citation type="submission" date="2019-07" db="EMBL/GenBank/DDBJ databases">
        <title>Whole genome shotgun sequence of Chitinophaga cymbidii NBRC 109752.</title>
        <authorList>
            <person name="Hosoyama A."/>
            <person name="Uohara A."/>
            <person name="Ohji S."/>
            <person name="Ichikawa N."/>
        </authorList>
    </citation>
    <scope>NUCLEOTIDE SEQUENCE [LARGE SCALE GENOMIC DNA]</scope>
    <source>
        <strain evidence="13 14">NBRC 109752</strain>
    </source>
</reference>
<protein>
    <recommendedName>
        <fullName evidence="2">thioredoxin-dependent peroxiredoxin</fullName>
        <ecNumber evidence="2">1.11.1.24</ecNumber>
    </recommendedName>
    <alternativeName>
        <fullName evidence="8">Thioredoxin peroxidase</fullName>
    </alternativeName>
    <alternativeName>
        <fullName evidence="10">Thioredoxin-dependent peroxiredoxin Bcp</fullName>
    </alternativeName>
</protein>
<dbReference type="InterPro" id="IPR050924">
    <property type="entry name" value="Peroxiredoxin_BCP/PrxQ"/>
</dbReference>